<protein>
    <submittedName>
        <fullName evidence="3">Uncharacterized protein</fullName>
    </submittedName>
</protein>
<dbReference type="Proteomes" id="UP000620124">
    <property type="component" value="Unassembled WGS sequence"/>
</dbReference>
<comment type="caution">
    <text evidence="3">The sequence shown here is derived from an EMBL/GenBank/DDBJ whole genome shotgun (WGS) entry which is preliminary data.</text>
</comment>
<accession>A0A8H6YY73</accession>
<sequence>MMMNSVIPLKFPRLITLFLAWTWSLISLAIGINAFVKSNRDKNRIKDEIPAPTEVTINTNDIFQSGAVVTTISALILVLTTVYIGLMVVDANARSGISTRSLPLQYITLAFLAVWLFATEIPVSLFVSTRSAKVSASIDGITIPDNLLKRIERALGATTAYKNFSYLKLLAILPWFAFIFTLAAAVVAFLASSRARGRSKGATPVSSTEANKEAKPLPAEPTPAA</sequence>
<name>A0A8H6YY73_9AGAR</name>
<keyword evidence="2" id="KW-0812">Transmembrane</keyword>
<reference evidence="3" key="1">
    <citation type="submission" date="2020-05" db="EMBL/GenBank/DDBJ databases">
        <title>Mycena genomes resolve the evolution of fungal bioluminescence.</title>
        <authorList>
            <person name="Tsai I.J."/>
        </authorList>
    </citation>
    <scope>NUCLEOTIDE SEQUENCE</scope>
    <source>
        <strain evidence="3">CCC161011</strain>
    </source>
</reference>
<organism evidence="3 4">
    <name type="scientific">Mycena venus</name>
    <dbReference type="NCBI Taxonomy" id="2733690"/>
    <lineage>
        <taxon>Eukaryota</taxon>
        <taxon>Fungi</taxon>
        <taxon>Dikarya</taxon>
        <taxon>Basidiomycota</taxon>
        <taxon>Agaricomycotina</taxon>
        <taxon>Agaricomycetes</taxon>
        <taxon>Agaricomycetidae</taxon>
        <taxon>Agaricales</taxon>
        <taxon>Marasmiineae</taxon>
        <taxon>Mycenaceae</taxon>
        <taxon>Mycena</taxon>
    </lineage>
</organism>
<keyword evidence="4" id="KW-1185">Reference proteome</keyword>
<dbReference type="AlphaFoldDB" id="A0A8H6YY73"/>
<proteinExistence type="predicted"/>
<feature type="region of interest" description="Disordered" evidence="1">
    <location>
        <begin position="197"/>
        <end position="225"/>
    </location>
</feature>
<feature type="transmembrane region" description="Helical" evidence="2">
    <location>
        <begin position="106"/>
        <end position="127"/>
    </location>
</feature>
<feature type="transmembrane region" description="Helical" evidence="2">
    <location>
        <begin position="62"/>
        <end position="86"/>
    </location>
</feature>
<gene>
    <name evidence="3" type="ORF">MVEN_00251700</name>
</gene>
<evidence type="ECO:0000256" key="2">
    <source>
        <dbReference type="SAM" id="Phobius"/>
    </source>
</evidence>
<dbReference type="OrthoDB" id="2560085at2759"/>
<evidence type="ECO:0000256" key="1">
    <source>
        <dbReference type="SAM" id="MobiDB-lite"/>
    </source>
</evidence>
<dbReference type="EMBL" id="JACAZI010000002">
    <property type="protein sequence ID" value="KAF7369240.1"/>
    <property type="molecule type" value="Genomic_DNA"/>
</dbReference>
<keyword evidence="2" id="KW-1133">Transmembrane helix</keyword>
<evidence type="ECO:0000313" key="4">
    <source>
        <dbReference type="Proteomes" id="UP000620124"/>
    </source>
</evidence>
<keyword evidence="2" id="KW-0472">Membrane</keyword>
<feature type="transmembrane region" description="Helical" evidence="2">
    <location>
        <begin position="172"/>
        <end position="191"/>
    </location>
</feature>
<evidence type="ECO:0000313" key="3">
    <source>
        <dbReference type="EMBL" id="KAF7369240.1"/>
    </source>
</evidence>